<proteinExistence type="inferred from homology"/>
<sequence>MKMNSASGKQLLQLFQVVAKRPFLQQSFRTATYIVERKYPAPLAKIHKYPSLRRRHQVFNTVQDKNPTPYVRPLMNVLLTEYVENVGQPGECVEIWAKTGRELILKHKAVYPTPENKEKYRDATALNIMNYSSRYVKNTMDILSKLILFITMNKDVPWTLEPWHVRVAFRKAHIIVPDHAITLPKNPIKGPDLTLNGKEFYVTVTINKTEQVIVRSRIVHWTSKVEERLPWVPFPFKKPAPLLFEEDKVIEAQLPAIEPLKMNEDELEDFIAKMKLKSQGKILVKKIL</sequence>
<protein>
    <recommendedName>
        <fullName evidence="4">Large ribosomal subunit protein bL9m</fullName>
    </recommendedName>
    <alternativeName>
        <fullName evidence="5">39S ribosomal protein L9, mitochondrial</fullName>
    </alternativeName>
</protein>
<evidence type="ECO:0000313" key="7">
    <source>
        <dbReference type="EMBL" id="OXA43784.1"/>
    </source>
</evidence>
<dbReference type="OrthoDB" id="5555409at2759"/>
<evidence type="ECO:0000256" key="5">
    <source>
        <dbReference type="ARBA" id="ARBA00035381"/>
    </source>
</evidence>
<reference evidence="7 8" key="1">
    <citation type="submission" date="2015-12" db="EMBL/GenBank/DDBJ databases">
        <title>The genome of Folsomia candida.</title>
        <authorList>
            <person name="Faddeeva A."/>
            <person name="Derks M.F."/>
            <person name="Anvar Y."/>
            <person name="Smit S."/>
            <person name="Van Straalen N."/>
            <person name="Roelofs D."/>
        </authorList>
    </citation>
    <scope>NUCLEOTIDE SEQUENCE [LARGE SCALE GENOMIC DNA]</scope>
    <source>
        <strain evidence="7 8">VU population</strain>
        <tissue evidence="7">Whole body</tissue>
    </source>
</reference>
<evidence type="ECO:0000256" key="1">
    <source>
        <dbReference type="ARBA" id="ARBA00010605"/>
    </source>
</evidence>
<keyword evidence="8" id="KW-1185">Reference proteome</keyword>
<comment type="caution">
    <text evidence="7">The sequence shown here is derived from an EMBL/GenBank/DDBJ whole genome shotgun (WGS) entry which is preliminary data.</text>
</comment>
<dbReference type="GO" id="GO:0005840">
    <property type="term" value="C:ribosome"/>
    <property type="evidence" value="ECO:0007669"/>
    <property type="project" value="UniProtKB-KW"/>
</dbReference>
<dbReference type="STRING" id="158441.A0A226DFZ8"/>
<dbReference type="InterPro" id="IPR020070">
    <property type="entry name" value="Ribosomal_bL9_N"/>
</dbReference>
<dbReference type="InterPro" id="IPR000244">
    <property type="entry name" value="Ribosomal_bL9"/>
</dbReference>
<dbReference type="OMA" id="AKHFIYE"/>
<dbReference type="InterPro" id="IPR036935">
    <property type="entry name" value="Ribosomal_bL9_N_sf"/>
</dbReference>
<dbReference type="PANTHER" id="PTHR21368">
    <property type="entry name" value="50S RIBOSOMAL PROTEIN L9"/>
    <property type="match status" value="1"/>
</dbReference>
<keyword evidence="3" id="KW-0687">Ribonucleoprotein</keyword>
<accession>A0A226DFZ8</accession>
<evidence type="ECO:0000313" key="8">
    <source>
        <dbReference type="Proteomes" id="UP000198287"/>
    </source>
</evidence>
<dbReference type="Gene3D" id="3.40.5.10">
    <property type="entry name" value="Ribosomal protein L9, N-terminal domain"/>
    <property type="match status" value="1"/>
</dbReference>
<feature type="domain" description="Ribosomal protein L9" evidence="6">
    <location>
        <begin position="75"/>
        <end position="120"/>
    </location>
</feature>
<dbReference type="GO" id="GO:1990904">
    <property type="term" value="C:ribonucleoprotein complex"/>
    <property type="evidence" value="ECO:0007669"/>
    <property type="project" value="UniProtKB-KW"/>
</dbReference>
<evidence type="ECO:0000256" key="2">
    <source>
        <dbReference type="ARBA" id="ARBA00022980"/>
    </source>
</evidence>
<dbReference type="InterPro" id="IPR009027">
    <property type="entry name" value="Ribosomal_bL9/RNase_H1_N"/>
</dbReference>
<dbReference type="GO" id="GO:0006412">
    <property type="term" value="P:translation"/>
    <property type="evidence" value="ECO:0007669"/>
    <property type="project" value="InterPro"/>
</dbReference>
<dbReference type="GO" id="GO:0003735">
    <property type="term" value="F:structural constituent of ribosome"/>
    <property type="evidence" value="ECO:0007669"/>
    <property type="project" value="InterPro"/>
</dbReference>
<keyword evidence="2" id="KW-0689">Ribosomal protein</keyword>
<dbReference type="EMBL" id="LNIX01000021">
    <property type="protein sequence ID" value="OXA43784.1"/>
    <property type="molecule type" value="Genomic_DNA"/>
</dbReference>
<gene>
    <name evidence="7" type="ORF">Fcan01_21647</name>
</gene>
<comment type="similarity">
    <text evidence="1">Belongs to the bacterial ribosomal protein bL9 family.</text>
</comment>
<evidence type="ECO:0000256" key="4">
    <source>
        <dbReference type="ARBA" id="ARBA00035194"/>
    </source>
</evidence>
<organism evidence="7 8">
    <name type="scientific">Folsomia candida</name>
    <name type="common">Springtail</name>
    <dbReference type="NCBI Taxonomy" id="158441"/>
    <lineage>
        <taxon>Eukaryota</taxon>
        <taxon>Metazoa</taxon>
        <taxon>Ecdysozoa</taxon>
        <taxon>Arthropoda</taxon>
        <taxon>Hexapoda</taxon>
        <taxon>Collembola</taxon>
        <taxon>Entomobryomorpha</taxon>
        <taxon>Isotomoidea</taxon>
        <taxon>Isotomidae</taxon>
        <taxon>Proisotominae</taxon>
        <taxon>Folsomia</taxon>
    </lineage>
</organism>
<evidence type="ECO:0000256" key="3">
    <source>
        <dbReference type="ARBA" id="ARBA00023274"/>
    </source>
</evidence>
<dbReference type="Pfam" id="PF01281">
    <property type="entry name" value="Ribosomal_L9_N"/>
    <property type="match status" value="1"/>
</dbReference>
<dbReference type="Proteomes" id="UP000198287">
    <property type="component" value="Unassembled WGS sequence"/>
</dbReference>
<name>A0A226DFZ8_FOLCA</name>
<dbReference type="SUPFAM" id="SSF55658">
    <property type="entry name" value="L9 N-domain-like"/>
    <property type="match status" value="1"/>
</dbReference>
<dbReference type="AlphaFoldDB" id="A0A226DFZ8"/>
<evidence type="ECO:0000259" key="6">
    <source>
        <dbReference type="Pfam" id="PF01281"/>
    </source>
</evidence>